<evidence type="ECO:0000313" key="4">
    <source>
        <dbReference type="Proteomes" id="UP001163152"/>
    </source>
</evidence>
<feature type="compositionally biased region" description="Low complexity" evidence="1">
    <location>
        <begin position="11"/>
        <end position="36"/>
    </location>
</feature>
<dbReference type="AlphaFoldDB" id="A0A9E8ZCQ3"/>
<protein>
    <submittedName>
        <fullName evidence="3">Class A beta-lactamase-related serine hydrolase</fullName>
    </submittedName>
</protein>
<feature type="compositionally biased region" description="Pro residues" evidence="1">
    <location>
        <begin position="496"/>
        <end position="515"/>
    </location>
</feature>
<dbReference type="PANTHER" id="PTHR35333:SF4">
    <property type="entry name" value="SLR0121 PROTEIN"/>
    <property type="match status" value="1"/>
</dbReference>
<evidence type="ECO:0000313" key="3">
    <source>
        <dbReference type="EMBL" id="WAL59427.1"/>
    </source>
</evidence>
<dbReference type="Pfam" id="PF13354">
    <property type="entry name" value="Beta-lactamase2"/>
    <property type="match status" value="1"/>
</dbReference>
<evidence type="ECO:0000256" key="1">
    <source>
        <dbReference type="SAM" id="MobiDB-lite"/>
    </source>
</evidence>
<feature type="region of interest" description="Disordered" evidence="1">
    <location>
        <begin position="88"/>
        <end position="146"/>
    </location>
</feature>
<evidence type="ECO:0000259" key="2">
    <source>
        <dbReference type="Pfam" id="PF13354"/>
    </source>
</evidence>
<dbReference type="Proteomes" id="UP001163152">
    <property type="component" value="Chromosome"/>
</dbReference>
<dbReference type="GO" id="GO:0046677">
    <property type="term" value="P:response to antibiotic"/>
    <property type="evidence" value="ECO:0007669"/>
    <property type="project" value="InterPro"/>
</dbReference>
<dbReference type="Gene3D" id="3.40.710.10">
    <property type="entry name" value="DD-peptidase/beta-lactamase superfamily"/>
    <property type="match status" value="1"/>
</dbReference>
<dbReference type="PANTHER" id="PTHR35333">
    <property type="entry name" value="BETA-LACTAMASE"/>
    <property type="match status" value="1"/>
</dbReference>
<dbReference type="SUPFAM" id="SSF56601">
    <property type="entry name" value="beta-lactamase/transpeptidase-like"/>
    <property type="match status" value="1"/>
</dbReference>
<gene>
    <name evidence="3" type="ORF">OXH18_19965</name>
</gene>
<feature type="compositionally biased region" description="Basic and acidic residues" evidence="1">
    <location>
        <begin position="45"/>
        <end position="58"/>
    </location>
</feature>
<dbReference type="GO" id="GO:0008800">
    <property type="term" value="F:beta-lactamase activity"/>
    <property type="evidence" value="ECO:0007669"/>
    <property type="project" value="InterPro"/>
</dbReference>
<keyword evidence="4" id="KW-1185">Reference proteome</keyword>
<feature type="region of interest" description="Disordered" evidence="1">
    <location>
        <begin position="487"/>
        <end position="524"/>
    </location>
</feature>
<dbReference type="InterPro" id="IPR045155">
    <property type="entry name" value="Beta-lactam_cat"/>
</dbReference>
<name>A0A9E8ZCQ3_9CYAN</name>
<proteinExistence type="predicted"/>
<dbReference type="GO" id="GO:0030655">
    <property type="term" value="P:beta-lactam antibiotic catabolic process"/>
    <property type="evidence" value="ECO:0007669"/>
    <property type="project" value="InterPro"/>
</dbReference>
<reference evidence="3" key="1">
    <citation type="submission" date="2022-12" db="EMBL/GenBank/DDBJ databases">
        <title>Polyphasic identification of a Novel Hot-Spring Cyanobacterium Ocullathermofonsia sinensis gen nov. sp. nov. and Genomic Insights on its Adaptations to the Thermal Habitat.</title>
        <authorList>
            <person name="Daroch M."/>
            <person name="Tang J."/>
            <person name="Jiang Y."/>
        </authorList>
    </citation>
    <scope>NUCLEOTIDE SEQUENCE</scope>
    <source>
        <strain evidence="3">PKUAC-SCTA174</strain>
    </source>
</reference>
<accession>A0A9E8ZCQ3</accession>
<keyword evidence="3" id="KW-0378">Hydrolase</keyword>
<feature type="domain" description="Beta-lactamase class A catalytic" evidence="2">
    <location>
        <begin position="244"/>
        <end position="454"/>
    </location>
</feature>
<organism evidence="3 4">
    <name type="scientific">Thermocoleostomius sinensis A174</name>
    <dbReference type="NCBI Taxonomy" id="2016057"/>
    <lineage>
        <taxon>Bacteria</taxon>
        <taxon>Bacillati</taxon>
        <taxon>Cyanobacteriota</taxon>
        <taxon>Cyanophyceae</taxon>
        <taxon>Oculatellales</taxon>
        <taxon>Oculatellaceae</taxon>
        <taxon>Thermocoleostomius</taxon>
    </lineage>
</organism>
<dbReference type="InterPro" id="IPR012338">
    <property type="entry name" value="Beta-lactam/transpept-like"/>
</dbReference>
<dbReference type="EMBL" id="CP113797">
    <property type="protein sequence ID" value="WAL59427.1"/>
    <property type="molecule type" value="Genomic_DNA"/>
</dbReference>
<feature type="region of interest" description="Disordered" evidence="1">
    <location>
        <begin position="1"/>
        <end position="76"/>
    </location>
</feature>
<sequence length="524" mass="56422">MASSHQPPSRPSGSRRAAPRSGLSRLLLGLISLGERTTQPRRNPRRDPHQPRRERILMPEKPSQRIQPPPLSTQAPYDRVVPLDGIHSAAMPPISNPRVSHQGQALPRRVQRIRSRPSGRGDRQSGKGNIALAPRSRKPHQTANATARRSFSLAAFTQGMRLVILGVGVWAIVGTVLSISNPSSQSGQISQAAADNLQTATDVQLVGATSQSEYLSRLELGREMDGLGIKVAALTRDLPDLTPGVFVVDLDSGDYFSLNGDQTFAAASMIKVPILVAFFQEVDAGKIRLDEMLTLQEGDLASGSGDMQFAGVGTQYSALETAINMIVISDNTATNMLIRRLGGIRVLNQRFQEWGLQQTVLHNLLPDLEGTNTLSPKELSNLIARVSEGELVSMKSRDRLLNIMEQTVNNSLLPAGLGDGASIAHKTGDIGSLAGDAGLVDMPNGRRYAISVMVKRPHNDARAYELVYQISAAAYEYLNQTISSPVNSSIHTSPANLPPSPDPALSPSTNPPAPNPTNSNEVTR</sequence>
<dbReference type="InterPro" id="IPR000871">
    <property type="entry name" value="Beta-lactam_class-A"/>
</dbReference>
<dbReference type="RefSeq" id="WP_268609222.1">
    <property type="nucleotide sequence ID" value="NZ_CP113797.1"/>
</dbReference>
<dbReference type="KEGG" id="tsin:OXH18_19965"/>